<proteinExistence type="predicted"/>
<name>A0A6V7PLI5_ANACO</name>
<feature type="region of interest" description="Disordered" evidence="1">
    <location>
        <begin position="56"/>
        <end position="86"/>
    </location>
</feature>
<dbReference type="AlphaFoldDB" id="A0A6V7PLI5"/>
<accession>A0A6V7PLI5</accession>
<protein>
    <submittedName>
        <fullName evidence="2">Uncharacterized protein</fullName>
    </submittedName>
</protein>
<sequence>MAGLDTHRAGFCWVPGRDRSGALDDPKSQIDVRLMIGCKFEPNRIACAAGGRLQVSTSNLSRPGTSGSISTLSFHSQGSTQGSPACAAPNGPVVVYTPHGNPLRHPIPHGRATVA</sequence>
<organism evidence="2">
    <name type="scientific">Ananas comosus var. bracteatus</name>
    <name type="common">red pineapple</name>
    <dbReference type="NCBI Taxonomy" id="296719"/>
    <lineage>
        <taxon>Eukaryota</taxon>
        <taxon>Viridiplantae</taxon>
        <taxon>Streptophyta</taxon>
        <taxon>Embryophyta</taxon>
        <taxon>Tracheophyta</taxon>
        <taxon>Spermatophyta</taxon>
        <taxon>Magnoliopsida</taxon>
        <taxon>Liliopsida</taxon>
        <taxon>Poales</taxon>
        <taxon>Bromeliaceae</taxon>
        <taxon>Bromelioideae</taxon>
        <taxon>Ananas</taxon>
    </lineage>
</organism>
<reference evidence="2" key="1">
    <citation type="submission" date="2020-07" db="EMBL/GenBank/DDBJ databases">
        <authorList>
            <person name="Lin J."/>
        </authorList>
    </citation>
    <scope>NUCLEOTIDE SEQUENCE</scope>
</reference>
<evidence type="ECO:0000313" key="2">
    <source>
        <dbReference type="EMBL" id="CAD1831699.1"/>
    </source>
</evidence>
<feature type="compositionally biased region" description="Polar residues" evidence="1">
    <location>
        <begin position="56"/>
        <end position="83"/>
    </location>
</feature>
<evidence type="ECO:0000256" key="1">
    <source>
        <dbReference type="SAM" id="MobiDB-lite"/>
    </source>
</evidence>
<dbReference type="EMBL" id="LR862149">
    <property type="protein sequence ID" value="CAD1831699.1"/>
    <property type="molecule type" value="Genomic_DNA"/>
</dbReference>
<gene>
    <name evidence="2" type="ORF">CB5_LOCUS14910</name>
</gene>